<dbReference type="Gene3D" id="1.10.1060.10">
    <property type="entry name" value="Alpha-helical ferredoxin"/>
    <property type="match status" value="1"/>
</dbReference>
<dbReference type="AlphaFoldDB" id="A0A7C9JD80"/>
<dbReference type="NCBIfam" id="NF009410">
    <property type="entry name" value="PRK12771.1"/>
    <property type="match status" value="1"/>
</dbReference>
<dbReference type="SUPFAM" id="SSF46548">
    <property type="entry name" value="alpha-helical ferredoxin"/>
    <property type="match status" value="1"/>
</dbReference>
<evidence type="ECO:0000259" key="1">
    <source>
        <dbReference type="SMART" id="SM00928"/>
    </source>
</evidence>
<comment type="caution">
    <text evidence="2">The sequence shown here is derived from an EMBL/GenBank/DDBJ whole genome shotgun (WGS) entry which is preliminary data.</text>
</comment>
<name>A0A7C9JD80_9BACT</name>
<dbReference type="Pfam" id="PF07992">
    <property type="entry name" value="Pyr_redox_2"/>
    <property type="match status" value="1"/>
</dbReference>
<organism evidence="2">
    <name type="scientific">Muribaculaceae bacterium Z82</name>
    <dbReference type="NCBI Taxonomy" id="2304548"/>
    <lineage>
        <taxon>Bacteria</taxon>
        <taxon>Pseudomonadati</taxon>
        <taxon>Bacteroidota</taxon>
        <taxon>Bacteroidia</taxon>
        <taxon>Bacteroidales</taxon>
        <taxon>Muribaculaceae</taxon>
    </lineage>
</organism>
<evidence type="ECO:0000313" key="2">
    <source>
        <dbReference type="EMBL" id="NBI34239.1"/>
    </source>
</evidence>
<dbReference type="GO" id="GO:0016491">
    <property type="term" value="F:oxidoreductase activity"/>
    <property type="evidence" value="ECO:0007669"/>
    <property type="project" value="InterPro"/>
</dbReference>
<dbReference type="Pfam" id="PF10589">
    <property type="entry name" value="NADH_4Fe-4S"/>
    <property type="match status" value="1"/>
</dbReference>
<dbReference type="InterPro" id="IPR037207">
    <property type="entry name" value="Nuop51_4Fe4S-bd_sf"/>
</dbReference>
<proteinExistence type="predicted"/>
<dbReference type="GO" id="GO:0051539">
    <property type="term" value="F:4 iron, 4 sulfur cluster binding"/>
    <property type="evidence" value="ECO:0007669"/>
    <property type="project" value="InterPro"/>
</dbReference>
<sequence>MSRLVVEAPEAARVRQDAIAEFAARRLTSLPPEQCPVDFTASLVRLFLSDSCGKCTPCRTGLATASSLLDGILRGEGSPEDIRALDQVARTMYAASDCAIGFTAGKALLDALDGFAGDFACHVEHDRCSCKAKPAAPCTQTCPAHVDVPGYIACIRAGRLDDALRVIRNDNPLPTVCGYVCEHPCELTCRRSFQDDAVNICGLKRYAADHAQWSPAPACLPSTGRAVAVVGGGPAGLTAAYYLRLMGHAVTVFDQREKLGGMVRYGIPDYRLPQQRLDADIDFILSTGVCARTGCAVGQDVSFDELAGGFDAVYIAIGAHSDKSLGLEGEDAPGVVSAVEFLRGAGSGSPMDLAGKRVCVVGGGNVAMDCVRTAKRLGASWVECVYRRRIADMTALAEEIEEAQAEGCQITQLAAPVGIQLNAAREVAGLIVQPQVIGAVGRGGRPAPYAADVSACTISCDVIVVAVGQAIDSSAFTHVVKTDRGCIIAREDASVADAPVPLYAGGDAVSGPATVIKAIAAGKVAAANIDEALGFAHDVFDEVDIPPARPAIGACGRVNLKDVAFAEAACTFDLAKIGMSAQEAAQEASRCLRCDHYGFAATRTEEVSAW</sequence>
<dbReference type="Pfam" id="PF14691">
    <property type="entry name" value="Fer4_20"/>
    <property type="match status" value="1"/>
</dbReference>
<dbReference type="InterPro" id="IPR019575">
    <property type="entry name" value="Nuop51_4Fe4S-bd"/>
</dbReference>
<dbReference type="InterPro" id="IPR023753">
    <property type="entry name" value="FAD/NAD-binding_dom"/>
</dbReference>
<gene>
    <name evidence="2" type="ORF">D1639_04170</name>
</gene>
<dbReference type="SUPFAM" id="SSF51971">
    <property type="entry name" value="Nucleotide-binding domain"/>
    <property type="match status" value="1"/>
</dbReference>
<dbReference type="Gene3D" id="3.50.50.60">
    <property type="entry name" value="FAD/NAD(P)-binding domain"/>
    <property type="match status" value="2"/>
</dbReference>
<dbReference type="SMART" id="SM00928">
    <property type="entry name" value="NADH_4Fe-4S"/>
    <property type="match status" value="1"/>
</dbReference>
<accession>A0A7C9JD80</accession>
<reference evidence="2" key="1">
    <citation type="submission" date="2018-08" db="EMBL/GenBank/DDBJ databases">
        <title>Murine metabolic-syndrome-specific gut microbial biobank.</title>
        <authorList>
            <person name="Liu C."/>
        </authorList>
    </citation>
    <scope>NUCLEOTIDE SEQUENCE [LARGE SCALE GENOMIC DNA]</scope>
    <source>
        <strain evidence="2">Z82</strain>
    </source>
</reference>
<dbReference type="PANTHER" id="PTHR42783:SF3">
    <property type="entry name" value="GLUTAMATE SYNTHASE [NADPH] SMALL CHAIN-RELATED"/>
    <property type="match status" value="1"/>
</dbReference>
<dbReference type="Gene3D" id="1.20.1440.230">
    <property type="entry name" value="NADH-ubiquinone oxidoreductase 51kDa subunit, iron-sulphur binding domain"/>
    <property type="match status" value="1"/>
</dbReference>
<dbReference type="EMBL" id="QWKH01000019">
    <property type="protein sequence ID" value="NBI34239.1"/>
    <property type="molecule type" value="Genomic_DNA"/>
</dbReference>
<dbReference type="PANTHER" id="PTHR42783">
    <property type="entry name" value="GLUTAMATE SYNTHASE [NADPH] SMALL CHAIN"/>
    <property type="match status" value="1"/>
</dbReference>
<dbReference type="InterPro" id="IPR009051">
    <property type="entry name" value="Helical_ferredxn"/>
</dbReference>
<dbReference type="SUPFAM" id="SSF140490">
    <property type="entry name" value="Nqo1C-terminal domain-like"/>
    <property type="match status" value="1"/>
</dbReference>
<protein>
    <submittedName>
        <fullName evidence="2">FAD-dependent oxidoreductase</fullName>
    </submittedName>
</protein>
<dbReference type="PRINTS" id="PR00419">
    <property type="entry name" value="ADXRDTASE"/>
</dbReference>
<dbReference type="InterPro" id="IPR036188">
    <property type="entry name" value="FAD/NAD-bd_sf"/>
</dbReference>
<dbReference type="InterPro" id="IPR028261">
    <property type="entry name" value="DPD_II"/>
</dbReference>
<feature type="domain" description="NADH-ubiquinone oxidoreductase 51kDa subunit iron-sulphur binding" evidence="1">
    <location>
        <begin position="37"/>
        <end position="82"/>
    </location>
</feature>